<protein>
    <submittedName>
        <fullName evidence="1">Uncharacterized protein</fullName>
    </submittedName>
</protein>
<proteinExistence type="predicted"/>
<gene>
    <name evidence="1" type="ORF">M3P19_15610</name>
</gene>
<sequence length="82" mass="9725">MGELKIEIDLPEDVSESRMYEVERRINGKPDRINMFVWSKDDMRPDQLTNIRDLEVVAEEVVVKNKITFRSFLDFLGLSFYP</sequence>
<name>A0ABT0PWT6_9FLAO</name>
<evidence type="ECO:0000313" key="1">
    <source>
        <dbReference type="EMBL" id="MCL6275441.1"/>
    </source>
</evidence>
<dbReference type="RefSeq" id="WP_249658625.1">
    <property type="nucleotide sequence ID" value="NZ_JAMFMA010000004.1"/>
</dbReference>
<accession>A0ABT0PWT6</accession>
<comment type="caution">
    <text evidence="1">The sequence shown here is derived from an EMBL/GenBank/DDBJ whole genome shotgun (WGS) entry which is preliminary data.</text>
</comment>
<dbReference type="EMBL" id="JAMFMA010000004">
    <property type="protein sequence ID" value="MCL6275441.1"/>
    <property type="molecule type" value="Genomic_DNA"/>
</dbReference>
<reference evidence="1 2" key="1">
    <citation type="submission" date="2022-05" db="EMBL/GenBank/DDBJ databases">
        <authorList>
            <person name="Park J.-S."/>
        </authorList>
    </citation>
    <scope>NUCLEOTIDE SEQUENCE [LARGE SCALE GENOMIC DNA]</scope>
    <source>
        <strain evidence="1 2">2012CJ35-5</strain>
    </source>
</reference>
<evidence type="ECO:0000313" key="2">
    <source>
        <dbReference type="Proteomes" id="UP001203607"/>
    </source>
</evidence>
<dbReference type="Proteomes" id="UP001203607">
    <property type="component" value="Unassembled WGS sequence"/>
</dbReference>
<organism evidence="1 2">
    <name type="scientific">Flagellimonas spongiicola</name>
    <dbReference type="NCBI Taxonomy" id="2942208"/>
    <lineage>
        <taxon>Bacteria</taxon>
        <taxon>Pseudomonadati</taxon>
        <taxon>Bacteroidota</taxon>
        <taxon>Flavobacteriia</taxon>
        <taxon>Flavobacteriales</taxon>
        <taxon>Flavobacteriaceae</taxon>
        <taxon>Flagellimonas</taxon>
    </lineage>
</organism>
<keyword evidence="2" id="KW-1185">Reference proteome</keyword>